<dbReference type="InterPro" id="IPR023393">
    <property type="entry name" value="START-like_dom_sf"/>
</dbReference>
<comment type="caution">
    <text evidence="3">The sequence shown here is derived from an EMBL/GenBank/DDBJ whole genome shotgun (WGS) entry which is preliminary data.</text>
</comment>
<dbReference type="Pfam" id="PF08327">
    <property type="entry name" value="AHSA1"/>
    <property type="match status" value="1"/>
</dbReference>
<dbReference type="Gene3D" id="3.30.530.20">
    <property type="match status" value="1"/>
</dbReference>
<organism evidence="3 4">
    <name type="scientific">Candidatus Woesebacteria bacterium RIFCSPHIGHO2_12_FULL_41_24</name>
    <dbReference type="NCBI Taxonomy" id="1802510"/>
    <lineage>
        <taxon>Bacteria</taxon>
        <taxon>Candidatus Woeseibacteriota</taxon>
    </lineage>
</organism>
<evidence type="ECO:0000313" key="3">
    <source>
        <dbReference type="EMBL" id="OGM55481.1"/>
    </source>
</evidence>
<dbReference type="SUPFAM" id="SSF55961">
    <property type="entry name" value="Bet v1-like"/>
    <property type="match status" value="1"/>
</dbReference>
<feature type="domain" description="Activator of Hsp90 ATPase homologue 1/2-like C-terminal" evidence="2">
    <location>
        <begin position="12"/>
        <end position="125"/>
    </location>
</feature>
<protein>
    <recommendedName>
        <fullName evidence="2">Activator of Hsp90 ATPase homologue 1/2-like C-terminal domain-containing protein</fullName>
    </recommendedName>
</protein>
<sequence length="126" mass="14304">MKIIKKVYKIKSSVEKVWDALTNPVTMDKWGANSAKMSDKQDFEFSLWNGDIWGKNTEVVSGKKLVQEWFAGKWSKPSIVTFTLSEKDGVTTLALVHTGVPEKEFDSINTGWDSFYLGEIKKLLEP</sequence>
<dbReference type="AlphaFoldDB" id="A0A1F8AUS8"/>
<comment type="similarity">
    <text evidence="1">Belongs to the AHA1 family.</text>
</comment>
<evidence type="ECO:0000259" key="2">
    <source>
        <dbReference type="Pfam" id="PF08327"/>
    </source>
</evidence>
<evidence type="ECO:0000256" key="1">
    <source>
        <dbReference type="ARBA" id="ARBA00006817"/>
    </source>
</evidence>
<name>A0A1F8AUS8_9BACT</name>
<accession>A0A1F8AUS8</accession>
<gene>
    <name evidence="3" type="ORF">A3E44_01000</name>
</gene>
<dbReference type="Proteomes" id="UP000178603">
    <property type="component" value="Unassembled WGS sequence"/>
</dbReference>
<reference evidence="3 4" key="1">
    <citation type="journal article" date="2016" name="Nat. Commun.">
        <title>Thousands of microbial genomes shed light on interconnected biogeochemical processes in an aquifer system.</title>
        <authorList>
            <person name="Anantharaman K."/>
            <person name="Brown C.T."/>
            <person name="Hug L.A."/>
            <person name="Sharon I."/>
            <person name="Castelle C.J."/>
            <person name="Probst A.J."/>
            <person name="Thomas B.C."/>
            <person name="Singh A."/>
            <person name="Wilkins M.J."/>
            <person name="Karaoz U."/>
            <person name="Brodie E.L."/>
            <person name="Williams K.H."/>
            <person name="Hubbard S.S."/>
            <person name="Banfield J.F."/>
        </authorList>
    </citation>
    <scope>NUCLEOTIDE SEQUENCE [LARGE SCALE GENOMIC DNA]</scope>
</reference>
<evidence type="ECO:0000313" key="4">
    <source>
        <dbReference type="Proteomes" id="UP000178603"/>
    </source>
</evidence>
<dbReference type="InterPro" id="IPR013538">
    <property type="entry name" value="ASHA1/2-like_C"/>
</dbReference>
<dbReference type="EMBL" id="MGGW01000002">
    <property type="protein sequence ID" value="OGM55481.1"/>
    <property type="molecule type" value="Genomic_DNA"/>
</dbReference>
<proteinExistence type="inferred from homology"/>